<protein>
    <submittedName>
        <fullName evidence="1">Uncharacterized protein</fullName>
    </submittedName>
</protein>
<accession>A0A3M5UXS2</accession>
<dbReference type="PANTHER" id="PTHR30595:SF6">
    <property type="entry name" value="SCHLAFEN ALBA-2 DOMAIN-CONTAINING PROTEIN"/>
    <property type="match status" value="1"/>
</dbReference>
<dbReference type="PANTHER" id="PTHR30595">
    <property type="entry name" value="GLPR-RELATED TRANSCRIPTIONAL REPRESSOR"/>
    <property type="match status" value="1"/>
</dbReference>
<reference evidence="1 2" key="1">
    <citation type="submission" date="2018-08" db="EMBL/GenBank/DDBJ databases">
        <title>Recombination of ecologically and evolutionarily significant loci maintains genetic cohesion in the Pseudomonas syringae species complex.</title>
        <authorList>
            <person name="Dillon M."/>
            <person name="Thakur S."/>
            <person name="Almeida R.N.D."/>
            <person name="Weir B.S."/>
            <person name="Guttman D.S."/>
        </authorList>
    </citation>
    <scope>NUCLEOTIDE SEQUENCE [LARGE SCALE GENOMIC DNA]</scope>
    <source>
        <strain evidence="1 2">ICMP 14479</strain>
    </source>
</reference>
<dbReference type="Pfam" id="PF13749">
    <property type="entry name" value="HATPase_c_4"/>
    <property type="match status" value="1"/>
</dbReference>
<evidence type="ECO:0000313" key="1">
    <source>
        <dbReference type="EMBL" id="RMU50188.1"/>
    </source>
</evidence>
<organism evidence="1 2">
    <name type="scientific">Pseudomonas syringae pv. avii</name>
    <dbReference type="NCBI Taxonomy" id="663959"/>
    <lineage>
        <taxon>Bacteria</taxon>
        <taxon>Pseudomonadati</taxon>
        <taxon>Pseudomonadota</taxon>
        <taxon>Gammaproteobacteria</taxon>
        <taxon>Pseudomonadales</taxon>
        <taxon>Pseudomonadaceae</taxon>
        <taxon>Pseudomonas</taxon>
        <taxon>Pseudomonas syringae</taxon>
    </lineage>
</organism>
<sequence>MDRVEIISPGHLPNNLTIENIKAGNSNMRNPILASFAAKLLPYRGLGSGLLRALRAWPQIELVDDRAGNLFKAIVVRPGVL</sequence>
<dbReference type="Gene3D" id="3.30.565.60">
    <property type="match status" value="1"/>
</dbReference>
<name>A0A3M5UXS2_PSESX</name>
<gene>
    <name evidence="1" type="ORF">ALP29_200482</name>
</gene>
<dbReference type="Proteomes" id="UP000280395">
    <property type="component" value="Unassembled WGS sequence"/>
</dbReference>
<dbReference type="AlphaFoldDB" id="A0A3M5UXS2"/>
<comment type="caution">
    <text evidence="1">The sequence shown here is derived from an EMBL/GenBank/DDBJ whole genome shotgun (WGS) entry which is preliminary data.</text>
</comment>
<dbReference type="EMBL" id="RBUA01001071">
    <property type="protein sequence ID" value="RMU50188.1"/>
    <property type="molecule type" value="Genomic_DNA"/>
</dbReference>
<dbReference type="InterPro" id="IPR038475">
    <property type="entry name" value="RecG_C_sf"/>
</dbReference>
<evidence type="ECO:0000313" key="2">
    <source>
        <dbReference type="Proteomes" id="UP000280395"/>
    </source>
</evidence>
<proteinExistence type="predicted"/>